<protein>
    <submittedName>
        <fullName evidence="3">Glycine, glutamate and proline-rich protein-like isoform X1</fullName>
    </submittedName>
</protein>
<gene>
    <name evidence="3" type="primary">LOC129922528</name>
</gene>
<dbReference type="OMA" id="SCAHISQ"/>
<evidence type="ECO:0000313" key="3">
    <source>
        <dbReference type="RefSeq" id="XP_055865062.1"/>
    </source>
</evidence>
<dbReference type="InterPro" id="IPR002152">
    <property type="entry name" value="Glyco_hydro_23"/>
</dbReference>
<dbReference type="GO" id="GO:0050830">
    <property type="term" value="P:defense response to Gram-positive bacterium"/>
    <property type="evidence" value="ECO:0007669"/>
    <property type="project" value="TreeGrafter"/>
</dbReference>
<reference evidence="3" key="1">
    <citation type="submission" date="2025-08" db="UniProtKB">
        <authorList>
            <consortium name="RefSeq"/>
        </authorList>
    </citation>
    <scope>IDENTIFICATION</scope>
</reference>
<dbReference type="InterPro" id="IPR023346">
    <property type="entry name" value="Lysozyme-like_dom_sf"/>
</dbReference>
<dbReference type="CDD" id="cd01021">
    <property type="entry name" value="GEWL"/>
    <property type="match status" value="1"/>
</dbReference>
<keyword evidence="2" id="KW-1185">Reference proteome</keyword>
<feature type="chain" id="PRO_5040952623" evidence="1">
    <location>
        <begin position="16"/>
        <end position="198"/>
    </location>
</feature>
<dbReference type="Gene3D" id="1.10.530.10">
    <property type="match status" value="1"/>
</dbReference>
<evidence type="ECO:0000256" key="1">
    <source>
        <dbReference type="SAM" id="SignalP"/>
    </source>
</evidence>
<dbReference type="GO" id="GO:0009253">
    <property type="term" value="P:peptidoglycan catabolic process"/>
    <property type="evidence" value="ECO:0007669"/>
    <property type="project" value="InterPro"/>
</dbReference>
<dbReference type="SUPFAM" id="SSF53955">
    <property type="entry name" value="Lysozyme-like"/>
    <property type="match status" value="1"/>
</dbReference>
<dbReference type="RefSeq" id="XP_055865062.1">
    <property type="nucleotide sequence ID" value="XM_056009087.1"/>
</dbReference>
<dbReference type="PANTHER" id="PTHR31698">
    <property type="entry name" value="LYSOZYME G FAMILY MEMBER"/>
    <property type="match status" value="1"/>
</dbReference>
<dbReference type="PRINTS" id="PR00749">
    <property type="entry name" value="LYSOZYMEG"/>
</dbReference>
<feature type="signal peptide" evidence="1">
    <location>
        <begin position="1"/>
        <end position="15"/>
    </location>
</feature>
<dbReference type="GO" id="GO:0005576">
    <property type="term" value="C:extracellular region"/>
    <property type="evidence" value="ECO:0007669"/>
    <property type="project" value="TreeGrafter"/>
</dbReference>
<evidence type="ECO:0000313" key="2">
    <source>
        <dbReference type="Proteomes" id="UP001165740"/>
    </source>
</evidence>
<proteinExistence type="predicted"/>
<keyword evidence="1" id="KW-0732">Signal</keyword>
<sequence length="198" mass="21262">MQVFILCALVAVSYAAPRTCHGDINNLHPTGKASGGVAGSNAEVTHDIPALEKHRNCYQASADKNCIQASVIAAIASRETRGGTLLVATGGWGDNHNAWGIMQCDVRYSGLPCTSVPWDSCEHIEMLVNRLLVPYVTQVHNKFPSWSLDQALQGAVAGYNGGVSRLASWSTVDAHTTGHDYSNDVIARAKYLMAHGWN</sequence>
<organism evidence="2 3">
    <name type="scientific">Biomphalaria glabrata</name>
    <name type="common">Bloodfluke planorb</name>
    <name type="synonym">Freshwater snail</name>
    <dbReference type="NCBI Taxonomy" id="6526"/>
    <lineage>
        <taxon>Eukaryota</taxon>
        <taxon>Metazoa</taxon>
        <taxon>Spiralia</taxon>
        <taxon>Lophotrochozoa</taxon>
        <taxon>Mollusca</taxon>
        <taxon>Gastropoda</taxon>
        <taxon>Heterobranchia</taxon>
        <taxon>Euthyneura</taxon>
        <taxon>Panpulmonata</taxon>
        <taxon>Hygrophila</taxon>
        <taxon>Lymnaeoidea</taxon>
        <taxon>Planorbidae</taxon>
        <taxon>Biomphalaria</taxon>
    </lineage>
</organism>
<dbReference type="Proteomes" id="UP001165740">
    <property type="component" value="Chromosome 13"/>
</dbReference>
<dbReference type="GeneID" id="129922528"/>
<dbReference type="AlphaFoldDB" id="A0A9W2YQN0"/>
<dbReference type="PANTHER" id="PTHR31698:SF8">
    <property type="entry name" value="LYSOZYME G-RELATED"/>
    <property type="match status" value="1"/>
</dbReference>
<name>A0A9W2YQN0_BIOGL</name>
<dbReference type="OrthoDB" id="10021790at2759"/>
<accession>A0A9W2YQN0</accession>
<dbReference type="GO" id="GO:0003796">
    <property type="term" value="F:lysozyme activity"/>
    <property type="evidence" value="ECO:0007669"/>
    <property type="project" value="InterPro"/>
</dbReference>